<gene>
    <name evidence="2" type="ORF">K452DRAFT_288190</name>
</gene>
<evidence type="ECO:0000256" key="1">
    <source>
        <dbReference type="SAM" id="MobiDB-lite"/>
    </source>
</evidence>
<reference evidence="2" key="1">
    <citation type="journal article" date="2020" name="Stud. Mycol.">
        <title>101 Dothideomycetes genomes: a test case for predicting lifestyles and emergence of pathogens.</title>
        <authorList>
            <person name="Haridas S."/>
            <person name="Albert R."/>
            <person name="Binder M."/>
            <person name="Bloem J."/>
            <person name="Labutti K."/>
            <person name="Salamov A."/>
            <person name="Andreopoulos B."/>
            <person name="Baker S."/>
            <person name="Barry K."/>
            <person name="Bills G."/>
            <person name="Bluhm B."/>
            <person name="Cannon C."/>
            <person name="Castanera R."/>
            <person name="Culley D."/>
            <person name="Daum C."/>
            <person name="Ezra D."/>
            <person name="Gonzalez J."/>
            <person name="Henrissat B."/>
            <person name="Kuo A."/>
            <person name="Liang C."/>
            <person name="Lipzen A."/>
            <person name="Lutzoni F."/>
            <person name="Magnuson J."/>
            <person name="Mondo S."/>
            <person name="Nolan M."/>
            <person name="Ohm R."/>
            <person name="Pangilinan J."/>
            <person name="Park H.-J."/>
            <person name="Ramirez L."/>
            <person name="Alfaro M."/>
            <person name="Sun H."/>
            <person name="Tritt A."/>
            <person name="Yoshinaga Y."/>
            <person name="Zwiers L.-H."/>
            <person name="Turgeon B."/>
            <person name="Goodwin S."/>
            <person name="Spatafora J."/>
            <person name="Crous P."/>
            <person name="Grigoriev I."/>
        </authorList>
    </citation>
    <scope>NUCLEOTIDE SEQUENCE</scope>
    <source>
        <strain evidence="2">CBS 121167</strain>
    </source>
</reference>
<dbReference type="SUPFAM" id="SSF52058">
    <property type="entry name" value="L domain-like"/>
    <property type="match status" value="1"/>
</dbReference>
<dbReference type="EMBL" id="ML995487">
    <property type="protein sequence ID" value="KAF2141495.1"/>
    <property type="molecule type" value="Genomic_DNA"/>
</dbReference>
<dbReference type="Proteomes" id="UP000799438">
    <property type="component" value="Unassembled WGS sequence"/>
</dbReference>
<dbReference type="AlphaFoldDB" id="A0A6A6BDX1"/>
<dbReference type="Gene3D" id="3.80.10.10">
    <property type="entry name" value="Ribonuclease Inhibitor"/>
    <property type="match status" value="1"/>
</dbReference>
<evidence type="ECO:0000313" key="2">
    <source>
        <dbReference type="EMBL" id="KAF2141495.1"/>
    </source>
</evidence>
<sequence>MAEERRCPKKRPLEPDEAEVANKRVAGAQRAFDMPETLPSQIPDTTKVNETSSANIQKKSATIDDLPDELGHQIFTYHIPSIRDVDTISKDFPAVKSKTLSLWWARTERLDLKCLYSLCLASTKFCRVAQPLLYHTFPYAGDDYKREQFLRTVIRRPELASQAEIVRWSYGGFSYPSRRQEILLSRMTTRLQKRRIKEALDSDVIRAASRVNASDCDNLVARLEKGNDRAEVLLLLNQLPRLTYLNFILKGKHGCWSLWWTGPKFFNQPALMTLLNSDPMAMPWKQPSLQRFVEDASLSTMRVSTSKMADLHPQDNQYTSGVSNLSTLSLTDCRWPEWMIWRTLRPCKALKHLTILGNRCADVHFDGANFVNEDSTESLNFRRRLNSISTVRDTLETLTLGNLTRFSGVDFPKRWMTIAPMGSFVEFTALKNLRIPAPMLTGMSYRGKGVTVKWSDNAGPGEIFPASLETLSIEIVGLVGEASSLRAFLAQKLVREIDSVPRLGRVNLVKVAPVPVRSIQSKVVDKVLVVL</sequence>
<proteinExistence type="predicted"/>
<dbReference type="RefSeq" id="XP_033397208.1">
    <property type="nucleotide sequence ID" value="XM_033540606.1"/>
</dbReference>
<keyword evidence="3" id="KW-1185">Reference proteome</keyword>
<accession>A0A6A6BDX1</accession>
<dbReference type="OrthoDB" id="4191831at2759"/>
<name>A0A6A6BDX1_9PEZI</name>
<feature type="compositionally biased region" description="Basic and acidic residues" evidence="1">
    <location>
        <begin position="1"/>
        <end position="14"/>
    </location>
</feature>
<protein>
    <submittedName>
        <fullName evidence="2">Uncharacterized protein</fullName>
    </submittedName>
</protein>
<feature type="region of interest" description="Disordered" evidence="1">
    <location>
        <begin position="1"/>
        <end position="20"/>
    </location>
</feature>
<dbReference type="GeneID" id="54298102"/>
<dbReference type="InterPro" id="IPR032675">
    <property type="entry name" value="LRR_dom_sf"/>
</dbReference>
<evidence type="ECO:0000313" key="3">
    <source>
        <dbReference type="Proteomes" id="UP000799438"/>
    </source>
</evidence>
<organism evidence="2 3">
    <name type="scientific">Aplosporella prunicola CBS 121167</name>
    <dbReference type="NCBI Taxonomy" id="1176127"/>
    <lineage>
        <taxon>Eukaryota</taxon>
        <taxon>Fungi</taxon>
        <taxon>Dikarya</taxon>
        <taxon>Ascomycota</taxon>
        <taxon>Pezizomycotina</taxon>
        <taxon>Dothideomycetes</taxon>
        <taxon>Dothideomycetes incertae sedis</taxon>
        <taxon>Botryosphaeriales</taxon>
        <taxon>Aplosporellaceae</taxon>
        <taxon>Aplosporella</taxon>
    </lineage>
</organism>